<dbReference type="GO" id="GO:0032993">
    <property type="term" value="C:protein-DNA complex"/>
    <property type="evidence" value="ECO:0007669"/>
    <property type="project" value="TreeGrafter"/>
</dbReference>
<feature type="DNA-binding region" description="OmpR/PhoB-type" evidence="7">
    <location>
        <begin position="125"/>
        <end position="222"/>
    </location>
</feature>
<keyword evidence="4 7" id="KW-0238">DNA-binding</keyword>
<evidence type="ECO:0000256" key="2">
    <source>
        <dbReference type="ARBA" id="ARBA00023012"/>
    </source>
</evidence>
<dbReference type="PROSITE" id="PS51755">
    <property type="entry name" value="OMPR_PHOB"/>
    <property type="match status" value="1"/>
</dbReference>
<accession>A0AAD0I9W0</accession>
<dbReference type="GO" id="GO:0005829">
    <property type="term" value="C:cytosol"/>
    <property type="evidence" value="ECO:0007669"/>
    <property type="project" value="TreeGrafter"/>
</dbReference>
<keyword evidence="3" id="KW-0805">Transcription regulation</keyword>
<keyword evidence="2" id="KW-0902">Two-component regulatory system</keyword>
<evidence type="ECO:0000256" key="5">
    <source>
        <dbReference type="ARBA" id="ARBA00023163"/>
    </source>
</evidence>
<feature type="domain" description="Response regulatory" evidence="8">
    <location>
        <begin position="2"/>
        <end position="117"/>
    </location>
</feature>
<dbReference type="Gene3D" id="3.40.50.2300">
    <property type="match status" value="1"/>
</dbReference>
<dbReference type="InterPro" id="IPR036388">
    <property type="entry name" value="WH-like_DNA-bd_sf"/>
</dbReference>
<gene>
    <name evidence="10" type="ORF">DA456_15615</name>
</gene>
<evidence type="ECO:0000256" key="1">
    <source>
        <dbReference type="ARBA" id="ARBA00022553"/>
    </source>
</evidence>
<dbReference type="RefSeq" id="WP_029572042.1">
    <property type="nucleotide sequence ID" value="NZ_CP028490.1"/>
</dbReference>
<reference evidence="10 11" key="1">
    <citation type="submission" date="2018-04" db="EMBL/GenBank/DDBJ databases">
        <authorList>
            <person name="Cha J.-S."/>
        </authorList>
    </citation>
    <scope>NUCLEOTIDE SEQUENCE [LARGE SCALE GENOMIC DNA]</scope>
    <source>
        <strain evidence="10 11">LMG5095</strain>
    </source>
</reference>
<dbReference type="EMBL" id="CP028490">
    <property type="protein sequence ID" value="AVX24718.1"/>
    <property type="molecule type" value="Genomic_DNA"/>
</dbReference>
<dbReference type="GO" id="GO:0000976">
    <property type="term" value="F:transcription cis-regulatory region binding"/>
    <property type="evidence" value="ECO:0007669"/>
    <property type="project" value="TreeGrafter"/>
</dbReference>
<feature type="domain" description="OmpR/PhoB-type" evidence="9">
    <location>
        <begin position="125"/>
        <end position="222"/>
    </location>
</feature>
<dbReference type="GO" id="GO:0000156">
    <property type="term" value="F:phosphorelay response regulator activity"/>
    <property type="evidence" value="ECO:0007669"/>
    <property type="project" value="TreeGrafter"/>
</dbReference>
<dbReference type="CDD" id="cd00383">
    <property type="entry name" value="trans_reg_C"/>
    <property type="match status" value="1"/>
</dbReference>
<evidence type="ECO:0000256" key="4">
    <source>
        <dbReference type="ARBA" id="ARBA00023125"/>
    </source>
</evidence>
<dbReference type="Pfam" id="PF00486">
    <property type="entry name" value="Trans_reg_C"/>
    <property type="match status" value="1"/>
</dbReference>
<dbReference type="SMART" id="SM00448">
    <property type="entry name" value="REC"/>
    <property type="match status" value="1"/>
</dbReference>
<dbReference type="PANTHER" id="PTHR48111">
    <property type="entry name" value="REGULATOR OF RPOS"/>
    <property type="match status" value="1"/>
</dbReference>
<dbReference type="SUPFAM" id="SSF52172">
    <property type="entry name" value="CheY-like"/>
    <property type="match status" value="1"/>
</dbReference>
<keyword evidence="5" id="KW-0804">Transcription</keyword>
<dbReference type="InterPro" id="IPR001789">
    <property type="entry name" value="Sig_transdc_resp-reg_receiver"/>
</dbReference>
<dbReference type="Proteomes" id="UP000240475">
    <property type="component" value="Chromosome"/>
</dbReference>
<protein>
    <submittedName>
        <fullName evidence="10">DNA-binding response regulator</fullName>
    </submittedName>
</protein>
<evidence type="ECO:0000313" key="10">
    <source>
        <dbReference type="EMBL" id="AVX24718.1"/>
    </source>
</evidence>
<dbReference type="SMART" id="SM00862">
    <property type="entry name" value="Trans_reg_C"/>
    <property type="match status" value="1"/>
</dbReference>
<keyword evidence="1" id="KW-0597">Phosphoprotein</keyword>
<dbReference type="InterPro" id="IPR039420">
    <property type="entry name" value="WalR-like"/>
</dbReference>
<dbReference type="InterPro" id="IPR001867">
    <property type="entry name" value="OmpR/PhoB-type_DNA-bd"/>
</dbReference>
<evidence type="ECO:0000256" key="3">
    <source>
        <dbReference type="ARBA" id="ARBA00023015"/>
    </source>
</evidence>
<dbReference type="Gene3D" id="1.10.10.10">
    <property type="entry name" value="Winged helix-like DNA-binding domain superfamily/Winged helix DNA-binding domain"/>
    <property type="match status" value="1"/>
</dbReference>
<dbReference type="InterPro" id="IPR011006">
    <property type="entry name" value="CheY-like_superfamily"/>
</dbReference>
<proteinExistence type="predicted"/>
<sequence length="224" mass="25279">MRILVVEQRQNFNDDLVNFLRASGHQVENAYDGLIGLNLAVTGCFDALVVGTGVPRMDGYQLCRSLLKYSKSKISIVMIGAHDSLAERIAGFELGIDDFVTMPCAFSEILARLRAVFFRKTRCGNRVLRVDELAFDLDTYEVTRDQMLLRLNPTGLKLLELFMRRSPAVVSHNELKKALWGRDTPSTNSLRSNIHLLRLALDRDFNKSLLHTVNGHGYRLAVVN</sequence>
<organism evidence="10 11">
    <name type="scientific">Pseudomonas syringae pv. atrofaciens</name>
    <dbReference type="NCBI Taxonomy" id="192087"/>
    <lineage>
        <taxon>Bacteria</taxon>
        <taxon>Pseudomonadati</taxon>
        <taxon>Pseudomonadota</taxon>
        <taxon>Gammaproteobacteria</taxon>
        <taxon>Pseudomonadales</taxon>
        <taxon>Pseudomonadaceae</taxon>
        <taxon>Pseudomonas</taxon>
        <taxon>Pseudomonas syringae</taxon>
    </lineage>
</organism>
<dbReference type="AlphaFoldDB" id="A0AAD0I9W0"/>
<evidence type="ECO:0000259" key="8">
    <source>
        <dbReference type="PROSITE" id="PS50110"/>
    </source>
</evidence>
<evidence type="ECO:0000313" key="11">
    <source>
        <dbReference type="Proteomes" id="UP000240475"/>
    </source>
</evidence>
<dbReference type="PROSITE" id="PS50110">
    <property type="entry name" value="RESPONSE_REGULATORY"/>
    <property type="match status" value="1"/>
</dbReference>
<dbReference type="Pfam" id="PF00072">
    <property type="entry name" value="Response_reg"/>
    <property type="match status" value="1"/>
</dbReference>
<evidence type="ECO:0000256" key="6">
    <source>
        <dbReference type="PROSITE-ProRule" id="PRU00169"/>
    </source>
</evidence>
<evidence type="ECO:0000256" key="7">
    <source>
        <dbReference type="PROSITE-ProRule" id="PRU01091"/>
    </source>
</evidence>
<evidence type="ECO:0000259" key="9">
    <source>
        <dbReference type="PROSITE" id="PS51755"/>
    </source>
</evidence>
<name>A0AAD0I9W0_PSESX</name>
<dbReference type="GO" id="GO:0006355">
    <property type="term" value="P:regulation of DNA-templated transcription"/>
    <property type="evidence" value="ECO:0007669"/>
    <property type="project" value="InterPro"/>
</dbReference>
<dbReference type="PANTHER" id="PTHR48111:SF22">
    <property type="entry name" value="REGULATOR OF RPOS"/>
    <property type="match status" value="1"/>
</dbReference>
<comment type="caution">
    <text evidence="6">Lacks conserved residue(s) required for the propagation of feature annotation.</text>
</comment>